<feature type="region of interest" description="Disordered" evidence="1">
    <location>
        <begin position="147"/>
        <end position="181"/>
    </location>
</feature>
<feature type="compositionally biased region" description="Low complexity" evidence="1">
    <location>
        <begin position="148"/>
        <end position="158"/>
    </location>
</feature>
<evidence type="ECO:0000256" key="1">
    <source>
        <dbReference type="SAM" id="MobiDB-lite"/>
    </source>
</evidence>
<evidence type="ECO:0000313" key="3">
    <source>
        <dbReference type="Proteomes" id="UP000011115"/>
    </source>
</evidence>
<reference evidence="2" key="2">
    <citation type="submission" date="2015-06" db="UniProtKB">
        <authorList>
            <consortium name="EnsemblPlants"/>
        </authorList>
    </citation>
    <scope>IDENTIFICATION</scope>
    <source>
        <strain evidence="2">DM1-3 516 R44</strain>
    </source>
</reference>
<evidence type="ECO:0000313" key="2">
    <source>
        <dbReference type="EnsemblPlants" id="PGSC0003DMT400096004"/>
    </source>
</evidence>
<name>M1DXI1_SOLTU</name>
<sequence length="181" mass="20486">MSTHSDRETEWVKVEAVLQAASGCPRGIHLKREPKEGWTNDNEANLSNETSMRSCVVPRCYIKCFLGGNQRLANKRSSRQIAEEVSDPDLDRRWTQDNFNNGVCNTREKSEYPEDMVKTNIFMPPRKRVQGITINEGGSNPLKKMLLAPSGSGSAGPSEVNRVQRPESRLMHRALMPRQME</sequence>
<reference evidence="3" key="1">
    <citation type="journal article" date="2011" name="Nature">
        <title>Genome sequence and analysis of the tuber crop potato.</title>
        <authorList>
            <consortium name="The Potato Genome Sequencing Consortium"/>
        </authorList>
    </citation>
    <scope>NUCLEOTIDE SEQUENCE [LARGE SCALE GENOMIC DNA]</scope>
    <source>
        <strain evidence="3">cv. DM1-3 516 R44</strain>
    </source>
</reference>
<accession>M1DXI1</accession>
<dbReference type="Proteomes" id="UP000011115">
    <property type="component" value="Unassembled WGS sequence"/>
</dbReference>
<dbReference type="PaxDb" id="4113-PGSC0003DMT400096004"/>
<dbReference type="Gramene" id="PGSC0003DMT400096004">
    <property type="protein sequence ID" value="PGSC0003DMT400096004"/>
    <property type="gene ID" value="PGSC0003DMG400045575"/>
</dbReference>
<organism evidence="2 3">
    <name type="scientific">Solanum tuberosum</name>
    <name type="common">Potato</name>
    <dbReference type="NCBI Taxonomy" id="4113"/>
    <lineage>
        <taxon>Eukaryota</taxon>
        <taxon>Viridiplantae</taxon>
        <taxon>Streptophyta</taxon>
        <taxon>Embryophyta</taxon>
        <taxon>Tracheophyta</taxon>
        <taxon>Spermatophyta</taxon>
        <taxon>Magnoliopsida</taxon>
        <taxon>eudicotyledons</taxon>
        <taxon>Gunneridae</taxon>
        <taxon>Pentapetalae</taxon>
        <taxon>asterids</taxon>
        <taxon>lamiids</taxon>
        <taxon>Solanales</taxon>
        <taxon>Solanaceae</taxon>
        <taxon>Solanoideae</taxon>
        <taxon>Solaneae</taxon>
        <taxon>Solanum</taxon>
    </lineage>
</organism>
<protein>
    <submittedName>
        <fullName evidence="2">Uncharacterized protein</fullName>
    </submittedName>
</protein>
<dbReference type="EnsemblPlants" id="PGSC0003DMT400096004">
    <property type="protein sequence ID" value="PGSC0003DMT400096004"/>
    <property type="gene ID" value="PGSC0003DMG400045575"/>
</dbReference>
<proteinExistence type="predicted"/>
<dbReference type="HOGENOM" id="CLU_1491577_0_0_1"/>
<dbReference type="AlphaFoldDB" id="M1DXI1"/>
<dbReference type="InParanoid" id="M1DXI1"/>
<keyword evidence="3" id="KW-1185">Reference proteome</keyword>